<reference evidence="2 3" key="2">
    <citation type="submission" date="2009-03" db="EMBL/GenBank/DDBJ databases">
        <title>Draft genome sequence of Coprococcus comes (ATCC 27758).</title>
        <authorList>
            <person name="Sudarsanam P."/>
            <person name="Ley R."/>
            <person name="Guruge J."/>
            <person name="Turnbaugh P.J."/>
            <person name="Mahowald M."/>
            <person name="Liep D."/>
            <person name="Gordon J."/>
        </authorList>
    </citation>
    <scope>NUCLEOTIDE SEQUENCE [LARGE SCALE GENOMIC DNA]</scope>
    <source>
        <strain evidence="2 3">ATCC 27758</strain>
    </source>
</reference>
<comment type="caution">
    <text evidence="2">The sequence shown here is derived from an EMBL/GenBank/DDBJ whole genome shotgun (WGS) entry which is preliminary data.</text>
</comment>
<feature type="transmembrane region" description="Helical" evidence="1">
    <location>
        <begin position="6"/>
        <end position="25"/>
    </location>
</feature>
<reference evidence="2 3" key="1">
    <citation type="submission" date="2009-02" db="EMBL/GenBank/DDBJ databases">
        <authorList>
            <person name="Fulton L."/>
            <person name="Clifton S."/>
            <person name="Fulton B."/>
            <person name="Xu J."/>
            <person name="Minx P."/>
            <person name="Pepin K.H."/>
            <person name="Johnson M."/>
            <person name="Bhonagiri V."/>
            <person name="Nash W.E."/>
            <person name="Mardis E.R."/>
            <person name="Wilson R.K."/>
        </authorList>
    </citation>
    <scope>NUCLEOTIDE SEQUENCE [LARGE SCALE GENOMIC DNA]</scope>
    <source>
        <strain evidence="2 3">ATCC 27758</strain>
    </source>
</reference>
<dbReference type="HOGENOM" id="CLU_3268612_0_0_9"/>
<protein>
    <submittedName>
        <fullName evidence="2">Uncharacterized protein</fullName>
    </submittedName>
</protein>
<keyword evidence="1" id="KW-0812">Transmembrane</keyword>
<name>C0BD89_9FIRM</name>
<dbReference type="EMBL" id="ABVR01000043">
    <property type="protein sequence ID" value="EEG88435.1"/>
    <property type="molecule type" value="Genomic_DNA"/>
</dbReference>
<evidence type="ECO:0000313" key="3">
    <source>
        <dbReference type="Proteomes" id="UP000003793"/>
    </source>
</evidence>
<dbReference type="Proteomes" id="UP000003793">
    <property type="component" value="Unassembled WGS sequence"/>
</dbReference>
<keyword evidence="1" id="KW-0472">Membrane</keyword>
<organism evidence="2 3">
    <name type="scientific">Coprococcus comes ATCC 27758</name>
    <dbReference type="NCBI Taxonomy" id="470146"/>
    <lineage>
        <taxon>Bacteria</taxon>
        <taxon>Bacillati</taxon>
        <taxon>Bacillota</taxon>
        <taxon>Clostridia</taxon>
        <taxon>Lachnospirales</taxon>
        <taxon>Lachnospiraceae</taxon>
        <taxon>Coprococcus</taxon>
    </lineage>
</organism>
<accession>C0BD89</accession>
<dbReference type="AlphaFoldDB" id="C0BD89"/>
<gene>
    <name evidence="2" type="ORF">COPCOM_03131</name>
</gene>
<evidence type="ECO:0000313" key="2">
    <source>
        <dbReference type="EMBL" id="EEG88435.1"/>
    </source>
</evidence>
<sequence>MTVMAPFIIGIIGGTTIIAGGTYLLEKIAEYIEQNNQTKSI</sequence>
<evidence type="ECO:0000256" key="1">
    <source>
        <dbReference type="SAM" id="Phobius"/>
    </source>
</evidence>
<proteinExistence type="predicted"/>
<keyword evidence="1" id="KW-1133">Transmembrane helix</keyword>